<protein>
    <submittedName>
        <fullName evidence="1">Gliding motility-associated protein GldC</fullName>
    </submittedName>
</protein>
<dbReference type="RefSeq" id="WP_013621574.1">
    <property type="nucleotide sequence ID" value="NZ_ARZX01000001.1"/>
</dbReference>
<dbReference type="InterPro" id="IPR019854">
    <property type="entry name" value="Motility-assoc_prot_GldC"/>
</dbReference>
<organism evidence="1 2">
    <name type="scientific">Cellulophaga geojensis KL-A</name>
    <dbReference type="NCBI Taxonomy" id="1328323"/>
    <lineage>
        <taxon>Bacteria</taxon>
        <taxon>Pseudomonadati</taxon>
        <taxon>Bacteroidota</taxon>
        <taxon>Flavobacteriia</taxon>
        <taxon>Flavobacteriales</taxon>
        <taxon>Flavobacteriaceae</taxon>
        <taxon>Cellulophaga</taxon>
    </lineage>
</organism>
<dbReference type="NCBIfam" id="TIGR03515">
    <property type="entry name" value="GldC"/>
    <property type="match status" value="1"/>
</dbReference>
<name>A0ABN0RT82_9FLAO</name>
<comment type="caution">
    <text evidence="1">The sequence shown here is derived from an EMBL/GenBank/DDBJ whole genome shotgun (WGS) entry which is preliminary data.</text>
</comment>
<dbReference type="Proteomes" id="UP000019275">
    <property type="component" value="Unassembled WGS sequence"/>
</dbReference>
<sequence length="112" mass="12885">MSKLHTSEIKLTVGLDENRVPEALNWSAEDGGIENEEAKAMLLSVWDSKNQESLKIDLWTKDMPVDEMKVFFHQTLVSLSDTFYKATQDEKMTATMKDFCEYFADKLELKKG</sequence>
<gene>
    <name evidence="1" type="ORF">KLA_01150</name>
</gene>
<dbReference type="EMBL" id="ARZX01000001">
    <property type="protein sequence ID" value="EWH15123.1"/>
    <property type="molecule type" value="Genomic_DNA"/>
</dbReference>
<evidence type="ECO:0000313" key="1">
    <source>
        <dbReference type="EMBL" id="EWH15123.1"/>
    </source>
</evidence>
<proteinExistence type="predicted"/>
<reference evidence="1 2" key="1">
    <citation type="journal article" date="2014" name="Genome Announc.">
        <title>Draft Genome Sequence of the Carrageenan-Degrading Bacterium Cellulophaga sp. Strain KL-A, Isolated from Decaying Marine Algae.</title>
        <authorList>
            <person name="Shan D."/>
            <person name="Ying J."/>
            <person name="Li X."/>
            <person name="Gao Z."/>
            <person name="Wei G."/>
            <person name="Shao Z."/>
        </authorList>
    </citation>
    <scope>NUCLEOTIDE SEQUENCE [LARGE SCALE GENOMIC DNA]</scope>
    <source>
        <strain evidence="1 2">KL-A</strain>
    </source>
</reference>
<dbReference type="Pfam" id="PF19937">
    <property type="entry name" value="GldC-like"/>
    <property type="match status" value="1"/>
</dbReference>
<evidence type="ECO:0000313" key="2">
    <source>
        <dbReference type="Proteomes" id="UP000019275"/>
    </source>
</evidence>
<accession>A0ABN0RT82</accession>
<keyword evidence="2" id="KW-1185">Reference proteome</keyword>